<comment type="caution">
    <text evidence="1">The sequence shown here is derived from an EMBL/GenBank/DDBJ whole genome shotgun (WGS) entry which is preliminary data.</text>
</comment>
<sequence>MAEDPAGTYRKYLSDIRSQKSASFKELTLYVRQWQELKDSVFFHLRKDSLIREHPDTRSACVRLHDSIRNEFSRLVLSKPRTYQELLSFKNQFSSYARDTELLDDVQKIRPFFRSLDDQPAHKGNRTQVLSAYRSLLARTNRDGIHSTKELRAFITKEDAVFRAFLVHLHELNGEGLTDVTRNTEQCCSQILLAAERKEITYREAMLYLALRTNRRQIQNMQTCMDDVRNKRVKTPVQAHAYIWMLVQSYSSLDAFSMALLSGDERKQLDRMAAQTPAVFKSLSRILQSEGTRLSELPGMLMEIFIHTL</sequence>
<proteinExistence type="predicted"/>
<accession>A0A6I1B742</accession>
<dbReference type="EMBL" id="WDAL01000042">
    <property type="protein sequence ID" value="KAB6631877.1"/>
    <property type="molecule type" value="Genomic_DNA"/>
</dbReference>
<dbReference type="AlphaFoldDB" id="A0A6I1B742"/>
<dbReference type="Proteomes" id="UP000462015">
    <property type="component" value="Unassembled WGS sequence"/>
</dbReference>
<evidence type="ECO:0000313" key="2">
    <source>
        <dbReference type="Proteomes" id="UP000462015"/>
    </source>
</evidence>
<gene>
    <name evidence="1" type="ORF">GAY12_18140</name>
</gene>
<name>A0A6I1B742_PHOVU</name>
<reference evidence="1 2" key="1">
    <citation type="journal article" date="2019" name="Nat. Med.">
        <title>A library of human gut bacterial isolates paired with longitudinal multiomics data enables mechanistic microbiome research.</title>
        <authorList>
            <person name="Poyet M."/>
            <person name="Groussin M."/>
            <person name="Gibbons S.M."/>
            <person name="Avila-Pacheco J."/>
            <person name="Jiang X."/>
            <person name="Kearney S.M."/>
            <person name="Perrotta A.R."/>
            <person name="Berdy B."/>
            <person name="Zhao S."/>
            <person name="Lieberman T.D."/>
            <person name="Swanson P.K."/>
            <person name="Smith M."/>
            <person name="Roesemann S."/>
            <person name="Alexander J.E."/>
            <person name="Rich S.A."/>
            <person name="Livny J."/>
            <person name="Vlamakis H."/>
            <person name="Clish C."/>
            <person name="Bullock K."/>
            <person name="Deik A."/>
            <person name="Scott J."/>
            <person name="Pierce K.A."/>
            <person name="Xavier R.J."/>
            <person name="Alm E.J."/>
        </authorList>
    </citation>
    <scope>NUCLEOTIDE SEQUENCE [LARGE SCALE GENOMIC DNA]</scope>
    <source>
        <strain evidence="1 2">BIOML-A98</strain>
    </source>
</reference>
<evidence type="ECO:0000313" key="1">
    <source>
        <dbReference type="EMBL" id="KAB6631877.1"/>
    </source>
</evidence>
<organism evidence="1 2">
    <name type="scientific">Phocaeicola vulgatus</name>
    <name type="common">Bacteroides vulgatus</name>
    <dbReference type="NCBI Taxonomy" id="821"/>
    <lineage>
        <taxon>Bacteria</taxon>
        <taxon>Pseudomonadati</taxon>
        <taxon>Bacteroidota</taxon>
        <taxon>Bacteroidia</taxon>
        <taxon>Bacteroidales</taxon>
        <taxon>Bacteroidaceae</taxon>
        <taxon>Phocaeicola</taxon>
    </lineage>
</organism>
<protein>
    <submittedName>
        <fullName evidence="1">Uncharacterized protein</fullName>
    </submittedName>
</protein>